<evidence type="ECO:0000256" key="1">
    <source>
        <dbReference type="SAM" id="Phobius"/>
    </source>
</evidence>
<dbReference type="AlphaFoldDB" id="A0A8H9GAF6"/>
<evidence type="ECO:0000313" key="3">
    <source>
        <dbReference type="Proteomes" id="UP000648535"/>
    </source>
</evidence>
<keyword evidence="1" id="KW-0472">Membrane</keyword>
<accession>A0A8H9GAF6</accession>
<gene>
    <name evidence="2" type="ORF">GCM10009769_14390</name>
</gene>
<feature type="transmembrane region" description="Helical" evidence="1">
    <location>
        <begin position="49"/>
        <end position="74"/>
    </location>
</feature>
<comment type="caution">
    <text evidence="2">The sequence shown here is derived from an EMBL/GenBank/DDBJ whole genome shotgun (WGS) entry which is preliminary data.</text>
</comment>
<dbReference type="Proteomes" id="UP000648535">
    <property type="component" value="Unassembled WGS sequence"/>
</dbReference>
<reference evidence="2" key="2">
    <citation type="submission" date="2020-09" db="EMBL/GenBank/DDBJ databases">
        <authorList>
            <person name="Sun Q."/>
            <person name="Ohkuma M."/>
        </authorList>
    </citation>
    <scope>NUCLEOTIDE SEQUENCE</scope>
    <source>
        <strain evidence="2">JCM 1480</strain>
    </source>
</reference>
<dbReference type="EMBL" id="BMOI01000005">
    <property type="protein sequence ID" value="GGK97358.1"/>
    <property type="molecule type" value="Genomic_DNA"/>
</dbReference>
<keyword evidence="1" id="KW-1133">Transmembrane helix</keyword>
<organism evidence="2 3">
    <name type="scientific">Curtobacterium luteum</name>
    <dbReference type="NCBI Taxonomy" id="33881"/>
    <lineage>
        <taxon>Bacteria</taxon>
        <taxon>Bacillati</taxon>
        <taxon>Actinomycetota</taxon>
        <taxon>Actinomycetes</taxon>
        <taxon>Micrococcales</taxon>
        <taxon>Microbacteriaceae</taxon>
        <taxon>Curtobacterium</taxon>
    </lineage>
</organism>
<reference evidence="2" key="1">
    <citation type="journal article" date="2014" name="Int. J. Syst. Evol. Microbiol.">
        <title>Complete genome sequence of Corynebacterium casei LMG S-19264T (=DSM 44701T), isolated from a smear-ripened cheese.</title>
        <authorList>
            <consortium name="US DOE Joint Genome Institute (JGI-PGF)"/>
            <person name="Walter F."/>
            <person name="Albersmeier A."/>
            <person name="Kalinowski J."/>
            <person name="Ruckert C."/>
        </authorList>
    </citation>
    <scope>NUCLEOTIDE SEQUENCE</scope>
    <source>
        <strain evidence="2">JCM 1480</strain>
    </source>
</reference>
<name>A0A8H9GAF6_9MICO</name>
<proteinExistence type="predicted"/>
<protein>
    <submittedName>
        <fullName evidence="2">Uncharacterized protein</fullName>
    </submittedName>
</protein>
<sequence>MVTFGFSASKSLTVFSQNAFPGPVVELCQKVIVTFPPSLEASLFAEHPAAVSAVAPISAMAAAARIFLVIVELLKCRR</sequence>
<evidence type="ECO:0000313" key="2">
    <source>
        <dbReference type="EMBL" id="GGK97358.1"/>
    </source>
</evidence>
<keyword evidence="1" id="KW-0812">Transmembrane</keyword>